<dbReference type="EMBL" id="AP023366">
    <property type="protein sequence ID" value="BCJ86817.1"/>
    <property type="molecule type" value="Genomic_DNA"/>
</dbReference>
<evidence type="ECO:0000313" key="2">
    <source>
        <dbReference type="Proteomes" id="UP000593802"/>
    </source>
</evidence>
<sequence>MGVYMKLDREEEAWNLIQSAIPSPEEQGPEHVPIFVNWVYLMIELNKWHLWRKMEARVKKFLRSLTDKEDKNFAVETLMNEHTEYFNSCEYKAAEVFINLAMVLDGDLFEQLLERETMWKVPETE</sequence>
<protein>
    <submittedName>
        <fullName evidence="1">Uncharacterized protein</fullName>
    </submittedName>
</protein>
<dbReference type="Proteomes" id="UP000593802">
    <property type="component" value="Chromosome"/>
</dbReference>
<dbReference type="AlphaFoldDB" id="A0A7I8DA04"/>
<organism evidence="1 2">
    <name type="scientific">Effusibacillus dendaii</name>
    <dbReference type="NCBI Taxonomy" id="2743772"/>
    <lineage>
        <taxon>Bacteria</taxon>
        <taxon>Bacillati</taxon>
        <taxon>Bacillota</taxon>
        <taxon>Bacilli</taxon>
        <taxon>Bacillales</taxon>
        <taxon>Alicyclobacillaceae</taxon>
        <taxon>Effusibacillus</taxon>
    </lineage>
</organism>
<name>A0A7I8DA04_9BACL</name>
<proteinExistence type="predicted"/>
<evidence type="ECO:0000313" key="1">
    <source>
        <dbReference type="EMBL" id="BCJ86817.1"/>
    </source>
</evidence>
<accession>A0A7I8DA04</accession>
<keyword evidence="2" id="KW-1185">Reference proteome</keyword>
<gene>
    <name evidence="1" type="ORF">skT53_18020</name>
</gene>
<reference evidence="1 2" key="1">
    <citation type="submission" date="2020-08" db="EMBL/GenBank/DDBJ databases">
        <title>Complete Genome Sequence of Effusibacillus dendaii Strain skT53, Isolated from Farmland soil.</title>
        <authorList>
            <person name="Konishi T."/>
            <person name="Kawasaki H."/>
        </authorList>
    </citation>
    <scope>NUCLEOTIDE SEQUENCE [LARGE SCALE GENOMIC DNA]</scope>
    <source>
        <strain evidence="2">skT53</strain>
    </source>
</reference>
<dbReference type="KEGG" id="eff:skT53_18020"/>